<protein>
    <submittedName>
        <fullName evidence="1">Uncharacterized protein</fullName>
    </submittedName>
</protein>
<evidence type="ECO:0000313" key="2">
    <source>
        <dbReference type="Proteomes" id="UP000091857"/>
    </source>
</evidence>
<keyword evidence="2" id="KW-1185">Reference proteome</keyword>
<organism evidence="1 2">
    <name type="scientific">Manihot esculenta</name>
    <name type="common">Cassava</name>
    <name type="synonym">Jatropha manihot</name>
    <dbReference type="NCBI Taxonomy" id="3983"/>
    <lineage>
        <taxon>Eukaryota</taxon>
        <taxon>Viridiplantae</taxon>
        <taxon>Streptophyta</taxon>
        <taxon>Embryophyta</taxon>
        <taxon>Tracheophyta</taxon>
        <taxon>Spermatophyta</taxon>
        <taxon>Magnoliopsida</taxon>
        <taxon>eudicotyledons</taxon>
        <taxon>Gunneridae</taxon>
        <taxon>Pentapetalae</taxon>
        <taxon>rosids</taxon>
        <taxon>fabids</taxon>
        <taxon>Malpighiales</taxon>
        <taxon>Euphorbiaceae</taxon>
        <taxon>Crotonoideae</taxon>
        <taxon>Manihoteae</taxon>
        <taxon>Manihot</taxon>
    </lineage>
</organism>
<name>A0ACB7GGR8_MANES</name>
<gene>
    <name evidence="1" type="ORF">MANES_14G087750v8</name>
</gene>
<accession>A0ACB7GGR8</accession>
<sequence>MNLHRQMYSHLSSLTGSIFKLTSLTIFLACLLLCSTFTPTEAYDDIDPNGKVTIKWDVISWTPDGYVAAVTIYNFQQYRQLQGWTLGWKWGKQEVIWSMMGAQTTEQGNCSRFKGNMPHSCKKDPTVVDLLPGTPYNQQIANCCKGGVISSLAQDPANAVSSFQVRVGDAGTSNKTVRTPKRFNLKAAGTRYNCRAARIVRRTKFISADKWGITEALMTWNVSCGYSRFLNPKTPTCCVSLSSYNDTVVGCRTCACGCQNSTDATGSCVNSDAPHLASVVSSGKPETTPLVQCTGHMCPIRVHWHVKLDHKQYWQVEVTVTNFKYKMNYTQWNIVVQHPNSDNLTQLFSFKSLTPYDGLNDTAMLQGVEFYDDLLAQAGPSGNVQAELLFPKDKSAFTFVKGWAFPRRIYFNGDSCLMPTPDAYPLLPNGSFRPIISLLRLVMTFLVYVVFFFAYI</sequence>
<reference evidence="2" key="1">
    <citation type="journal article" date="2016" name="Nat. Biotechnol.">
        <title>Sequencing wild and cultivated cassava and related species reveals extensive interspecific hybridization and genetic diversity.</title>
        <authorList>
            <person name="Bredeson J.V."/>
            <person name="Lyons J.B."/>
            <person name="Prochnik S.E."/>
            <person name="Wu G.A."/>
            <person name="Ha C.M."/>
            <person name="Edsinger-Gonzales E."/>
            <person name="Grimwood J."/>
            <person name="Schmutz J."/>
            <person name="Rabbi I.Y."/>
            <person name="Egesi C."/>
            <person name="Nauluvula P."/>
            <person name="Lebot V."/>
            <person name="Ndunguru J."/>
            <person name="Mkamilo G."/>
            <person name="Bart R.S."/>
            <person name="Setter T.L."/>
            <person name="Gleadow R.M."/>
            <person name="Kulakow P."/>
            <person name="Ferguson M.E."/>
            <person name="Rounsley S."/>
            <person name="Rokhsar D.S."/>
        </authorList>
    </citation>
    <scope>NUCLEOTIDE SEQUENCE [LARGE SCALE GENOMIC DNA]</scope>
    <source>
        <strain evidence="2">cv. AM560-2</strain>
    </source>
</reference>
<proteinExistence type="predicted"/>
<evidence type="ECO:0000313" key="1">
    <source>
        <dbReference type="EMBL" id="KAG8638984.1"/>
    </source>
</evidence>
<comment type="caution">
    <text evidence="1">The sequence shown here is derived from an EMBL/GenBank/DDBJ whole genome shotgun (WGS) entry which is preliminary data.</text>
</comment>
<dbReference type="Proteomes" id="UP000091857">
    <property type="component" value="Chromosome 14"/>
</dbReference>
<dbReference type="EMBL" id="CM004400">
    <property type="protein sequence ID" value="KAG8638984.1"/>
    <property type="molecule type" value="Genomic_DNA"/>
</dbReference>